<keyword evidence="2" id="KW-0677">Repeat</keyword>
<dbReference type="Gene3D" id="1.10.8.430">
    <property type="entry name" value="Helical domain of apoptotic protease-activating factors"/>
    <property type="match status" value="1"/>
</dbReference>
<dbReference type="FunFam" id="3.40.50.300:FF:001091">
    <property type="entry name" value="Probable disease resistance protein At1g61300"/>
    <property type="match status" value="1"/>
</dbReference>
<feature type="domain" description="Disease resistance R13L4/SHOC-2-like LRR" evidence="9">
    <location>
        <begin position="590"/>
        <end position="729"/>
    </location>
</feature>
<evidence type="ECO:0008006" key="12">
    <source>
        <dbReference type="Google" id="ProtNLM"/>
    </source>
</evidence>
<evidence type="ECO:0000256" key="3">
    <source>
        <dbReference type="ARBA" id="ARBA00022821"/>
    </source>
</evidence>
<dbReference type="PANTHER" id="PTHR33463">
    <property type="entry name" value="NB-ARC DOMAIN-CONTAINING PROTEIN-RELATED"/>
    <property type="match status" value="1"/>
</dbReference>
<feature type="domain" description="NB-ARC" evidence="6">
    <location>
        <begin position="160"/>
        <end position="334"/>
    </location>
</feature>
<dbReference type="InterPro" id="IPR027417">
    <property type="entry name" value="P-loop_NTPase"/>
</dbReference>
<dbReference type="GO" id="GO:0006952">
    <property type="term" value="P:defense response"/>
    <property type="evidence" value="ECO:0007669"/>
    <property type="project" value="UniProtKB-KW"/>
</dbReference>
<evidence type="ECO:0000259" key="7">
    <source>
        <dbReference type="Pfam" id="PF23247"/>
    </source>
</evidence>
<dbReference type="FunFam" id="1.10.8.430:FF:000003">
    <property type="entry name" value="Probable disease resistance protein At5g66910"/>
    <property type="match status" value="1"/>
</dbReference>
<name>A0AAP0E1W1_9MAGN</name>
<dbReference type="Gene3D" id="3.40.50.300">
    <property type="entry name" value="P-loop containing nucleotide triphosphate hydrolases"/>
    <property type="match status" value="1"/>
</dbReference>
<dbReference type="FunFam" id="1.10.10.10:FF:000322">
    <property type="entry name" value="Probable disease resistance protein At1g63360"/>
    <property type="match status" value="1"/>
</dbReference>
<comment type="similarity">
    <text evidence="1">Belongs to the disease resistance NB-LRR family.</text>
</comment>
<dbReference type="InterPro" id="IPR055414">
    <property type="entry name" value="LRR_R13L4/SHOC2-like"/>
</dbReference>
<keyword evidence="11" id="KW-1185">Reference proteome</keyword>
<dbReference type="SUPFAM" id="SSF52058">
    <property type="entry name" value="L domain-like"/>
    <property type="match status" value="1"/>
</dbReference>
<gene>
    <name evidence="10" type="ORF">Sjap_025510</name>
</gene>
<evidence type="ECO:0000256" key="1">
    <source>
        <dbReference type="ARBA" id="ARBA00008894"/>
    </source>
</evidence>
<dbReference type="InterPro" id="IPR032675">
    <property type="entry name" value="LRR_dom_sf"/>
</dbReference>
<dbReference type="InterPro" id="IPR001611">
    <property type="entry name" value="Leu-rich_rpt"/>
</dbReference>
<organism evidence="10 11">
    <name type="scientific">Stephania japonica</name>
    <dbReference type="NCBI Taxonomy" id="461633"/>
    <lineage>
        <taxon>Eukaryota</taxon>
        <taxon>Viridiplantae</taxon>
        <taxon>Streptophyta</taxon>
        <taxon>Embryophyta</taxon>
        <taxon>Tracheophyta</taxon>
        <taxon>Spermatophyta</taxon>
        <taxon>Magnoliopsida</taxon>
        <taxon>Ranunculales</taxon>
        <taxon>Menispermaceae</taxon>
        <taxon>Menispermoideae</taxon>
        <taxon>Cissampelideae</taxon>
        <taxon>Stephania</taxon>
    </lineage>
</organism>
<dbReference type="EMBL" id="JBBNAE010000011">
    <property type="protein sequence ID" value="KAK9085099.1"/>
    <property type="molecule type" value="Genomic_DNA"/>
</dbReference>
<dbReference type="PROSITE" id="PS51450">
    <property type="entry name" value="LRR"/>
    <property type="match status" value="2"/>
</dbReference>
<proteinExistence type="inferred from homology"/>
<dbReference type="InterPro" id="IPR057135">
    <property type="entry name" value="At4g27190-like_LRR"/>
</dbReference>
<evidence type="ECO:0000256" key="4">
    <source>
        <dbReference type="ARBA" id="ARBA00022840"/>
    </source>
</evidence>
<dbReference type="Pfam" id="PF00931">
    <property type="entry name" value="NB-ARC"/>
    <property type="match status" value="1"/>
</dbReference>
<dbReference type="InterPro" id="IPR050905">
    <property type="entry name" value="Plant_NBS-LRR"/>
</dbReference>
<dbReference type="PRINTS" id="PR00364">
    <property type="entry name" value="DISEASERSIST"/>
</dbReference>
<dbReference type="GO" id="GO:0005524">
    <property type="term" value="F:ATP binding"/>
    <property type="evidence" value="ECO:0007669"/>
    <property type="project" value="UniProtKB-KW"/>
</dbReference>
<dbReference type="InterPro" id="IPR002182">
    <property type="entry name" value="NB-ARC"/>
</dbReference>
<accession>A0AAP0E1W1</accession>
<dbReference type="InterPro" id="IPR058922">
    <property type="entry name" value="WHD_DRP"/>
</dbReference>
<dbReference type="InterPro" id="IPR036388">
    <property type="entry name" value="WH-like_DNA-bd_sf"/>
</dbReference>
<sequence>MEFVTQKLGELAEWICNDGIRRVNNLMKLSTSIKTLRDKKMKELIAKESDVKAALQREKERRKQPLEVVKDWLSKVEEAKTKVEVIIEAYEEKAINGRCLRHWCELFELAESVQEEVIKEVDELLGKQFPDGLVIDELPPKATLFNSLSLARSRPSKTTEEKIEEVMSLLRNPDVGKIGVYGMGGIGKTTIMKTVNDKLAADEEECFGRIIWVTVSKDMGGVEVLQSRIGKHLGEGFSDDLLLENDKERRASMLLNKLKEQEKLLLILDDLWEEISLDKVGIPDPERSSDLQSCIKIVVTTRFLTVCDFIKTQANVEIKRLSDECAWDLFKATIDDEKLLSREEIEPLAKEVVRECGGLPLAIITVAPVLRRMHNVEQWRHNLKKMKSSTAEIEGPDGNVFQLLRFSYNHLKGEHVKKCFLYCAFYPEDHRIDFAELIEYWMAEGYTKEEEKNIFETNTWSRLDEHAKAIDILKELTDSCMLETIRDEDDEVDCVRMHDLVRDLAIQIMGEDYGFVTKAGLKLTEFPKLAWGKVSKISLMNNQILNFPQHQLNCLNLSTLLLRNNPPPGYRIVGHRPNTSVSINFHESFFSQMPALQVLDLSYSNCLQVLPSSLSELTNLRALYLQMTNLEKIPSLAKLKKLQILDLSSTYIQELPGVEELENLKFLNLEDTPTLEHIQVDAMSKLTILEVLNVLESRFLSHKNAACIPDLTHLKSLSAVVMSFWSYENYLKAIDNIEWNELHDYLIVLYGKHYRKYKWRIAPGTKFVRICGLDMCNQIDDFRLPINIETLCLGFCVLPQLSKIPCIKNLRSLKTLYLEYDASEDCLDTGNEMEPYMLASLEVLRLRSLNRLKEIWKRVLPHGCLENLRYIYVDRCNGLKNLFSCKVLQQLKNIEIIKVKESDEIEQISSSTDGDDQGADPTNDEIVLPKLQILYLTNLSKLRSISTNKWVCESLKIIVAIGCQELRKFPFEKLPALESFYGDSEWWEEPEWVDSKTKTLLQPHFVDYYFHHNGVIPGEEEIYGLINCYGSPYNENLNNTSRIDYLTGYIGSTLNSIRDEYYAWGLRQIAKAVSFLKNDCKLVRT</sequence>
<dbReference type="Pfam" id="PF23598">
    <property type="entry name" value="LRR_14"/>
    <property type="match status" value="1"/>
</dbReference>
<evidence type="ECO:0000259" key="6">
    <source>
        <dbReference type="Pfam" id="PF00931"/>
    </source>
</evidence>
<dbReference type="AlphaFoldDB" id="A0AAP0E1W1"/>
<dbReference type="GO" id="GO:0043531">
    <property type="term" value="F:ADP binding"/>
    <property type="evidence" value="ECO:0007669"/>
    <property type="project" value="InterPro"/>
</dbReference>
<dbReference type="Gene3D" id="3.80.10.10">
    <property type="entry name" value="Ribonuclease Inhibitor"/>
    <property type="match status" value="2"/>
</dbReference>
<feature type="domain" description="Disease resistance protein winged helix" evidence="8">
    <location>
        <begin position="426"/>
        <end position="505"/>
    </location>
</feature>
<dbReference type="PANTHER" id="PTHR33463:SF221">
    <property type="entry name" value="LEUCINE-RICH REPEAT DOMAIN, L DOMAIN-CONTAINING PROTEIN"/>
    <property type="match status" value="1"/>
</dbReference>
<keyword evidence="3" id="KW-0611">Plant defense</keyword>
<feature type="domain" description="Disease resistance protein At4g27190-like leucine-rich repeats" evidence="7">
    <location>
        <begin position="841"/>
        <end position="968"/>
    </location>
</feature>
<keyword evidence="4" id="KW-0067">ATP-binding</keyword>
<evidence type="ECO:0000259" key="9">
    <source>
        <dbReference type="Pfam" id="PF23598"/>
    </source>
</evidence>
<dbReference type="Proteomes" id="UP001417504">
    <property type="component" value="Unassembled WGS sequence"/>
</dbReference>
<dbReference type="Pfam" id="PF23247">
    <property type="entry name" value="LRR_RPS2"/>
    <property type="match status" value="1"/>
</dbReference>
<comment type="caution">
    <text evidence="10">The sequence shown here is derived from an EMBL/GenBank/DDBJ whole genome shotgun (WGS) entry which is preliminary data.</text>
</comment>
<evidence type="ECO:0000256" key="2">
    <source>
        <dbReference type="ARBA" id="ARBA00022737"/>
    </source>
</evidence>
<dbReference type="SUPFAM" id="SSF52540">
    <property type="entry name" value="P-loop containing nucleoside triphosphate hydrolases"/>
    <property type="match status" value="1"/>
</dbReference>
<evidence type="ECO:0000259" key="8">
    <source>
        <dbReference type="Pfam" id="PF23559"/>
    </source>
</evidence>
<feature type="coiled-coil region" evidence="5">
    <location>
        <begin position="41"/>
        <end position="93"/>
    </location>
</feature>
<protein>
    <recommendedName>
        <fullName evidence="12">AAA+ ATPase domain-containing protein</fullName>
    </recommendedName>
</protein>
<evidence type="ECO:0000313" key="10">
    <source>
        <dbReference type="EMBL" id="KAK9085099.1"/>
    </source>
</evidence>
<dbReference type="InterPro" id="IPR042197">
    <property type="entry name" value="Apaf_helical"/>
</dbReference>
<evidence type="ECO:0000313" key="11">
    <source>
        <dbReference type="Proteomes" id="UP001417504"/>
    </source>
</evidence>
<keyword evidence="5" id="KW-0175">Coiled coil</keyword>
<keyword evidence="4" id="KW-0547">Nucleotide-binding</keyword>
<dbReference type="Gene3D" id="1.10.10.10">
    <property type="entry name" value="Winged helix-like DNA-binding domain superfamily/Winged helix DNA-binding domain"/>
    <property type="match status" value="1"/>
</dbReference>
<reference evidence="10 11" key="1">
    <citation type="submission" date="2024-01" db="EMBL/GenBank/DDBJ databases">
        <title>Genome assemblies of Stephania.</title>
        <authorList>
            <person name="Yang L."/>
        </authorList>
    </citation>
    <scope>NUCLEOTIDE SEQUENCE [LARGE SCALE GENOMIC DNA]</scope>
    <source>
        <strain evidence="10">QJT</strain>
        <tissue evidence="10">Leaf</tissue>
    </source>
</reference>
<evidence type="ECO:0000256" key="5">
    <source>
        <dbReference type="SAM" id="Coils"/>
    </source>
</evidence>
<dbReference type="Pfam" id="PF23559">
    <property type="entry name" value="WHD_DRP"/>
    <property type="match status" value="1"/>
</dbReference>